<proteinExistence type="predicted"/>
<feature type="domain" description="Carbohydrate kinase PfkB" evidence="9">
    <location>
        <begin position="59"/>
        <end position="242"/>
    </location>
</feature>
<evidence type="ECO:0000256" key="7">
    <source>
        <dbReference type="ARBA" id="ARBA00022958"/>
    </source>
</evidence>
<evidence type="ECO:0000256" key="8">
    <source>
        <dbReference type="ARBA" id="ARBA00023277"/>
    </source>
</evidence>
<dbReference type="GO" id="GO:0006014">
    <property type="term" value="P:D-ribose metabolic process"/>
    <property type="evidence" value="ECO:0007669"/>
    <property type="project" value="InterPro"/>
</dbReference>
<dbReference type="GO" id="GO:0004747">
    <property type="term" value="F:ribokinase activity"/>
    <property type="evidence" value="ECO:0007669"/>
    <property type="project" value="InterPro"/>
</dbReference>
<evidence type="ECO:0000313" key="11">
    <source>
        <dbReference type="Proteomes" id="UP000011885"/>
    </source>
</evidence>
<keyword evidence="3" id="KW-0547">Nucleotide-binding</keyword>
<evidence type="ECO:0000256" key="6">
    <source>
        <dbReference type="ARBA" id="ARBA00022842"/>
    </source>
</evidence>
<evidence type="ECO:0000256" key="4">
    <source>
        <dbReference type="ARBA" id="ARBA00022777"/>
    </source>
</evidence>
<keyword evidence="1" id="KW-0808">Transferase</keyword>
<name>M5U7T1_9BACT</name>
<dbReference type="GO" id="GO:0046872">
    <property type="term" value="F:metal ion binding"/>
    <property type="evidence" value="ECO:0007669"/>
    <property type="project" value="UniProtKB-KW"/>
</dbReference>
<dbReference type="InterPro" id="IPR002139">
    <property type="entry name" value="Ribo/fructo_kinase"/>
</dbReference>
<keyword evidence="2" id="KW-0479">Metal-binding</keyword>
<keyword evidence="7" id="KW-0630">Potassium</keyword>
<evidence type="ECO:0000256" key="1">
    <source>
        <dbReference type="ARBA" id="ARBA00022679"/>
    </source>
</evidence>
<keyword evidence="5" id="KW-0067">ATP-binding</keyword>
<reference evidence="10 11" key="1">
    <citation type="journal article" date="2013" name="Mar. Genomics">
        <title>Expression of sulfatases in Rhodopirellula baltica and the diversity of sulfatases in the genus Rhodopirellula.</title>
        <authorList>
            <person name="Wegner C.E."/>
            <person name="Richter-Heitmann T."/>
            <person name="Klindworth A."/>
            <person name="Klockow C."/>
            <person name="Richter M."/>
            <person name="Achstetter T."/>
            <person name="Glockner F.O."/>
            <person name="Harder J."/>
        </authorList>
    </citation>
    <scope>NUCLEOTIDE SEQUENCE [LARGE SCALE GENOMIC DNA]</scope>
    <source>
        <strain evidence="10 11">SM41</strain>
    </source>
</reference>
<dbReference type="Gene3D" id="3.40.1190.20">
    <property type="match status" value="1"/>
</dbReference>
<dbReference type="InterPro" id="IPR011611">
    <property type="entry name" value="PfkB_dom"/>
</dbReference>
<organism evidence="10 11">
    <name type="scientific">Rhodopirellula sallentina SM41</name>
    <dbReference type="NCBI Taxonomy" id="1263870"/>
    <lineage>
        <taxon>Bacteria</taxon>
        <taxon>Pseudomonadati</taxon>
        <taxon>Planctomycetota</taxon>
        <taxon>Planctomycetia</taxon>
        <taxon>Pirellulales</taxon>
        <taxon>Pirellulaceae</taxon>
        <taxon>Rhodopirellula</taxon>
    </lineage>
</organism>
<dbReference type="AlphaFoldDB" id="M5U7T1"/>
<dbReference type="PANTHER" id="PTHR10584:SF166">
    <property type="entry name" value="RIBOKINASE"/>
    <property type="match status" value="1"/>
</dbReference>
<evidence type="ECO:0000256" key="3">
    <source>
        <dbReference type="ARBA" id="ARBA00022741"/>
    </source>
</evidence>
<dbReference type="InterPro" id="IPR029056">
    <property type="entry name" value="Ribokinase-like"/>
</dbReference>
<evidence type="ECO:0000256" key="5">
    <source>
        <dbReference type="ARBA" id="ARBA00022840"/>
    </source>
</evidence>
<dbReference type="GO" id="GO:0005524">
    <property type="term" value="F:ATP binding"/>
    <property type="evidence" value="ECO:0007669"/>
    <property type="project" value="UniProtKB-KW"/>
</dbReference>
<keyword evidence="4 10" id="KW-0418">Kinase</keyword>
<evidence type="ECO:0000313" key="10">
    <source>
        <dbReference type="EMBL" id="EMI57500.1"/>
    </source>
</evidence>
<accession>M5U7T1</accession>
<protein>
    <submittedName>
        <fullName evidence="10">Ribokinase</fullName>
    </submittedName>
</protein>
<dbReference type="Pfam" id="PF00294">
    <property type="entry name" value="PfkB"/>
    <property type="match status" value="1"/>
</dbReference>
<dbReference type="PANTHER" id="PTHR10584">
    <property type="entry name" value="SUGAR KINASE"/>
    <property type="match status" value="1"/>
</dbReference>
<dbReference type="GO" id="GO:0005829">
    <property type="term" value="C:cytosol"/>
    <property type="evidence" value="ECO:0007669"/>
    <property type="project" value="TreeGrafter"/>
</dbReference>
<keyword evidence="11" id="KW-1185">Reference proteome</keyword>
<evidence type="ECO:0000256" key="2">
    <source>
        <dbReference type="ARBA" id="ARBA00022723"/>
    </source>
</evidence>
<gene>
    <name evidence="10" type="ORF">RSSM_01044</name>
</gene>
<dbReference type="InterPro" id="IPR011877">
    <property type="entry name" value="Ribokinase"/>
</dbReference>
<keyword evidence="6" id="KW-0460">Magnesium</keyword>
<sequence length="274" mass="29158">MCKQSAKAVRYTAGFGKRSGAHEAGLRTLSSSNLVGIRPHRPTDKDDEMPEGSFVKRSRIAVVGSANVDLTFRTPRLPVPGETLAGRSLHQGMGGKGANQAVVAARLGAEVAFIAKVGDDGSGQQALDAYTADGIDVSHVEREFDCPTGTAAIMVDDDADNCIIVVAGANAKLTAGDVQSARSVIERADAVLCQLETPVEAAIEAFRIARAAGVRTVLTPAPAELVTDELLSLCDVCVPNRPRSQRWSVDRWRPTRTLCRRRSCFANAESSKSR</sequence>
<dbReference type="CDD" id="cd01174">
    <property type="entry name" value="ribokinase"/>
    <property type="match status" value="1"/>
</dbReference>
<evidence type="ECO:0000259" key="9">
    <source>
        <dbReference type="Pfam" id="PF00294"/>
    </source>
</evidence>
<dbReference type="Proteomes" id="UP000011885">
    <property type="component" value="Unassembled WGS sequence"/>
</dbReference>
<keyword evidence="8" id="KW-0119">Carbohydrate metabolism</keyword>
<dbReference type="SUPFAM" id="SSF53613">
    <property type="entry name" value="Ribokinase-like"/>
    <property type="match status" value="1"/>
</dbReference>
<dbReference type="EMBL" id="ANOH01000088">
    <property type="protein sequence ID" value="EMI57500.1"/>
    <property type="molecule type" value="Genomic_DNA"/>
</dbReference>
<comment type="caution">
    <text evidence="10">The sequence shown here is derived from an EMBL/GenBank/DDBJ whole genome shotgun (WGS) entry which is preliminary data.</text>
</comment>
<dbReference type="PRINTS" id="PR00990">
    <property type="entry name" value="RIBOKINASE"/>
</dbReference>
<dbReference type="PATRIC" id="fig|1263870.3.peg.1134"/>